<sequence>MDLPHSTTIHRTYQVRGYASANGYARVREVLRICQQLYNRALAERRAVYRLTGKSVSKYAQMKWLTALRRGSQRLRDIDVNVERGALVRLDRAYQAFFRRVKAGEGFGFPRFKPAQRYTCLEVAQVRRGMVKGNKIKFKGLPVIRIKPSRPLPDAELKSIR</sequence>
<protein>
    <recommendedName>
        <fullName evidence="2">Transposase</fullName>
    </recommendedName>
</protein>
<feature type="non-terminal residue" evidence="1">
    <location>
        <position position="161"/>
    </location>
</feature>
<dbReference type="AlphaFoldDB" id="A0A6B1G3W2"/>
<organism evidence="1">
    <name type="scientific">Caldilineaceae bacterium SB0675_bin_29</name>
    <dbReference type="NCBI Taxonomy" id="2605266"/>
    <lineage>
        <taxon>Bacteria</taxon>
        <taxon>Bacillati</taxon>
        <taxon>Chloroflexota</taxon>
        <taxon>Caldilineae</taxon>
        <taxon>Caldilineales</taxon>
        <taxon>Caldilineaceae</taxon>
    </lineage>
</organism>
<proteinExistence type="predicted"/>
<dbReference type="EMBL" id="VYDA01000535">
    <property type="protein sequence ID" value="MYH63008.1"/>
    <property type="molecule type" value="Genomic_DNA"/>
</dbReference>
<evidence type="ECO:0000313" key="1">
    <source>
        <dbReference type="EMBL" id="MYH63008.1"/>
    </source>
</evidence>
<reference evidence="1" key="1">
    <citation type="submission" date="2019-09" db="EMBL/GenBank/DDBJ databases">
        <title>Characterisation of the sponge microbiome using genome-centric metagenomics.</title>
        <authorList>
            <person name="Engelberts J.P."/>
            <person name="Robbins S.J."/>
            <person name="De Goeij J.M."/>
            <person name="Aranda M."/>
            <person name="Bell S.C."/>
            <person name="Webster N.S."/>
        </authorList>
    </citation>
    <scope>NUCLEOTIDE SEQUENCE</scope>
    <source>
        <strain evidence="1">SB0675_bin_29</strain>
    </source>
</reference>
<evidence type="ECO:0008006" key="2">
    <source>
        <dbReference type="Google" id="ProtNLM"/>
    </source>
</evidence>
<gene>
    <name evidence="1" type="ORF">F4148_15055</name>
</gene>
<accession>A0A6B1G3W2</accession>
<comment type="caution">
    <text evidence="1">The sequence shown here is derived from an EMBL/GenBank/DDBJ whole genome shotgun (WGS) entry which is preliminary data.</text>
</comment>
<name>A0A6B1G3W2_9CHLR</name>